<keyword evidence="3" id="KW-1185">Reference proteome</keyword>
<name>A0A1R2BBZ6_9CILI</name>
<gene>
    <name evidence="2" type="ORF">SteCoe_26831</name>
</gene>
<sequence length="331" mass="38476">MLISRKAELEIYKKQQAELIREEKRLFKHLQDEEVRSKQQSRQDQIQRIKELEDKLLEEIESKARRSRNSSMDLQSSVHSSYNSLSTSRNDHLDRVKEIHEKARNMMKGQPYLEEIPEKPSPVKIHPDPISPVKIPVLIPQSMLRKAQNLPPPTIQRVLKNGEVITCHLLSDKSRLNDPLVKAEAQLDHNELAAMSKQLKGKPVSQVINDIQNQFINGNEGKNGRSGSMPPKKKYKNEAFKLPEADLPELRQSSTPKGRADYYNFRDIALDVVSQQTNRSWVSQRMKQYSDKVKQNYVPKHSDKKELEMILMKEKLKRDQPMMTSRVKILE</sequence>
<dbReference type="OrthoDB" id="322825at2759"/>
<protein>
    <submittedName>
        <fullName evidence="2">Uncharacterized protein</fullName>
    </submittedName>
</protein>
<comment type="caution">
    <text evidence="2">The sequence shown here is derived from an EMBL/GenBank/DDBJ whole genome shotgun (WGS) entry which is preliminary data.</text>
</comment>
<evidence type="ECO:0000256" key="1">
    <source>
        <dbReference type="SAM" id="MobiDB-lite"/>
    </source>
</evidence>
<feature type="compositionally biased region" description="Polar residues" evidence="1">
    <location>
        <begin position="69"/>
        <end position="88"/>
    </location>
</feature>
<dbReference type="Proteomes" id="UP000187209">
    <property type="component" value="Unassembled WGS sequence"/>
</dbReference>
<feature type="region of interest" description="Disordered" evidence="1">
    <location>
        <begin position="215"/>
        <end position="234"/>
    </location>
</feature>
<dbReference type="EMBL" id="MPUH01000762">
    <property type="protein sequence ID" value="OMJ74277.1"/>
    <property type="molecule type" value="Genomic_DNA"/>
</dbReference>
<proteinExistence type="predicted"/>
<evidence type="ECO:0000313" key="3">
    <source>
        <dbReference type="Proteomes" id="UP000187209"/>
    </source>
</evidence>
<reference evidence="2 3" key="1">
    <citation type="submission" date="2016-11" db="EMBL/GenBank/DDBJ databases">
        <title>The macronuclear genome of Stentor coeruleus: a giant cell with tiny introns.</title>
        <authorList>
            <person name="Slabodnick M."/>
            <person name="Ruby J.G."/>
            <person name="Reiff S.B."/>
            <person name="Swart E.C."/>
            <person name="Gosai S."/>
            <person name="Prabakaran S."/>
            <person name="Witkowska E."/>
            <person name="Larue G.E."/>
            <person name="Fisher S."/>
            <person name="Freeman R.M."/>
            <person name="Gunawardena J."/>
            <person name="Chu W."/>
            <person name="Stover N.A."/>
            <person name="Gregory B.D."/>
            <person name="Nowacki M."/>
            <person name="Derisi J."/>
            <person name="Roy S.W."/>
            <person name="Marshall W.F."/>
            <person name="Sood P."/>
        </authorList>
    </citation>
    <scope>NUCLEOTIDE SEQUENCE [LARGE SCALE GENOMIC DNA]</scope>
    <source>
        <strain evidence="2">WM001</strain>
    </source>
</reference>
<dbReference type="AlphaFoldDB" id="A0A1R2BBZ6"/>
<organism evidence="2 3">
    <name type="scientific">Stentor coeruleus</name>
    <dbReference type="NCBI Taxonomy" id="5963"/>
    <lineage>
        <taxon>Eukaryota</taxon>
        <taxon>Sar</taxon>
        <taxon>Alveolata</taxon>
        <taxon>Ciliophora</taxon>
        <taxon>Postciliodesmatophora</taxon>
        <taxon>Heterotrichea</taxon>
        <taxon>Heterotrichida</taxon>
        <taxon>Stentoridae</taxon>
        <taxon>Stentor</taxon>
    </lineage>
</organism>
<accession>A0A1R2BBZ6</accession>
<evidence type="ECO:0000313" key="2">
    <source>
        <dbReference type="EMBL" id="OMJ74277.1"/>
    </source>
</evidence>
<feature type="region of interest" description="Disordered" evidence="1">
    <location>
        <begin position="63"/>
        <end position="92"/>
    </location>
</feature>